<protein>
    <submittedName>
        <fullName evidence="2">Peroxygenase 1</fullName>
    </submittedName>
</protein>
<name>A0ABR4NIJ8_9FUNG</name>
<evidence type="ECO:0000259" key="1">
    <source>
        <dbReference type="PROSITE" id="PS51186"/>
    </source>
</evidence>
<dbReference type="Pfam" id="PF12796">
    <property type="entry name" value="Ank_2"/>
    <property type="match status" value="1"/>
</dbReference>
<dbReference type="PROSITE" id="PS51186">
    <property type="entry name" value="GNAT"/>
    <property type="match status" value="1"/>
</dbReference>
<keyword evidence="3" id="KW-1185">Reference proteome</keyword>
<reference evidence="2 3" key="1">
    <citation type="submission" date="2023-09" db="EMBL/GenBank/DDBJ databases">
        <title>Pangenome analysis of Batrachochytrium dendrobatidis and related Chytrids.</title>
        <authorList>
            <person name="Yacoub M.N."/>
            <person name="Stajich J.E."/>
            <person name="James T.Y."/>
        </authorList>
    </citation>
    <scope>NUCLEOTIDE SEQUENCE [LARGE SCALE GENOMIC DNA]</scope>
    <source>
        <strain evidence="2 3">JEL0888</strain>
    </source>
</reference>
<evidence type="ECO:0000313" key="3">
    <source>
        <dbReference type="Proteomes" id="UP001527925"/>
    </source>
</evidence>
<dbReference type="Gene3D" id="1.25.40.20">
    <property type="entry name" value="Ankyrin repeat-containing domain"/>
    <property type="match status" value="2"/>
</dbReference>
<dbReference type="InterPro" id="IPR036770">
    <property type="entry name" value="Ankyrin_rpt-contain_sf"/>
</dbReference>
<dbReference type="Proteomes" id="UP001527925">
    <property type="component" value="Unassembled WGS sequence"/>
</dbReference>
<evidence type="ECO:0000313" key="2">
    <source>
        <dbReference type="EMBL" id="KAL2919359.1"/>
    </source>
</evidence>
<dbReference type="InterPro" id="IPR002110">
    <property type="entry name" value="Ankyrin_rpt"/>
</dbReference>
<accession>A0ABR4NIJ8</accession>
<dbReference type="CDD" id="cd04301">
    <property type="entry name" value="NAT_SF"/>
    <property type="match status" value="1"/>
</dbReference>
<dbReference type="SUPFAM" id="SSF48403">
    <property type="entry name" value="Ankyrin repeat"/>
    <property type="match status" value="1"/>
</dbReference>
<dbReference type="InterPro" id="IPR000182">
    <property type="entry name" value="GNAT_dom"/>
</dbReference>
<dbReference type="PANTHER" id="PTHR46586:SF3">
    <property type="entry name" value="ANKYRIN REPEAT-CONTAINING PROTEIN"/>
    <property type="match status" value="1"/>
</dbReference>
<proteinExistence type="predicted"/>
<gene>
    <name evidence="2" type="primary">ats1</name>
    <name evidence="2" type="ORF">HK105_201002</name>
</gene>
<dbReference type="EMBL" id="JADGIZ020000003">
    <property type="protein sequence ID" value="KAL2919359.1"/>
    <property type="molecule type" value="Genomic_DNA"/>
</dbReference>
<organism evidence="2 3">
    <name type="scientific">Polyrhizophydium stewartii</name>
    <dbReference type="NCBI Taxonomy" id="2732419"/>
    <lineage>
        <taxon>Eukaryota</taxon>
        <taxon>Fungi</taxon>
        <taxon>Fungi incertae sedis</taxon>
        <taxon>Chytridiomycota</taxon>
        <taxon>Chytridiomycota incertae sedis</taxon>
        <taxon>Chytridiomycetes</taxon>
        <taxon>Rhizophydiales</taxon>
        <taxon>Rhizophydiales incertae sedis</taxon>
        <taxon>Polyrhizophydium</taxon>
    </lineage>
</organism>
<sequence length="1179" mass="130538">MAHLAAPSHLPATAAAAATAPPPAEQSLLVRVVATLAKQPELDGADKSASATPGRPLLFSAQETPLPARSHWDRLPAALRDRTIGVAGHLTLLACGRMHPLDLECLTVAERRQMWADAFSVDWSHSLSHLPPLHTAAMPFGNIRSQAMFRRAQEAQYVSPINLLQVAVRRGWGKIVNSDDTDNLQLAAAAAAEGALWLVREILGWEDEPPQVDSRFFRMLAVTLADEQREGVLRYLHARLPAGEAWPEGTFNAAARSGNLKIAKFLVATRPVGCMLRTMREAARGGSVEMVQWLHERFELPITPPVVKYAAYAGQLAVLEYIDREDPFVFDSVRVVALDRTISDWSVLDFLHARGCMANIRSLPRLGIVWNSPEAMAWGVARSGGELIADLLDLSLLLGSSMCAEYIVRAATFEIERSHIQMAIIKRDFRTLAAIVHKSHSLAVTTGEIVASTPHRDIAEWLLFHESRCFSLAALCEAVRHSQLKMLKLLFKLDPFLGEPIDLLHQIASPNIKAAVAEIVREAKSRSMAGMADRCPTLTEMAQPAPAASVDERFEFRDARIEDVDTIHQLIRELAEFEKLSHVCETNPDLLRRHLFGVGRIEGEVLPARGAQVLLAIERATGTAAGMALFFFNFSTFTSRPGLYLEDLYVREPFRGSGLGKAFFDRLGALANRAGCGRMEWSVLDWNERARGFYKSLGATEMEDWILCRLNREQLATFPRGSASARRAAPLAIALRPQQPLLDSAQAAPAWGRSHWDRLPQELRDIIQDHNTLFGRFLRGDLLRAEVRGMQPKDRQRLWDEAIRRDWRGSLRTLPSISPQSGVFLAIRSRAMLERVRAADVAAPQTVLQVALRNGWTDMLGGGSDDELLAAAALEGSIRIMEDLADGRGVHLTRLHPRMAALGGRLDVVQWLHVRMPSAWWGEDVMRSAAASGSLAVVKWLSEHRSESCTDDALIDAARHGHVDIVRWLLDSDYDEPAEIAAMTAIEHGHLAVAELLCAKPRVKDPQKLLISVAKNGDPKVAEWVCSRFGLRADQWMLELACERDNADLVRWLLQRPNVAINDRVVSKAIRHTALGVLEVAMQADPRWIRSVTSCAARRSDTLFVEWLYHRHPGTLSQRTLEVAARNSSVAVVEFLLAKTDGIAWDVAAARRGAAGPQKSQVEQVCDEFAAQRVGPGLQ</sequence>
<dbReference type="Gene3D" id="3.40.630.30">
    <property type="match status" value="1"/>
</dbReference>
<dbReference type="SUPFAM" id="SSF55729">
    <property type="entry name" value="Acyl-CoA N-acyltransferases (Nat)"/>
    <property type="match status" value="1"/>
</dbReference>
<dbReference type="InterPro" id="IPR016181">
    <property type="entry name" value="Acyl_CoA_acyltransferase"/>
</dbReference>
<dbReference type="InterPro" id="IPR052050">
    <property type="entry name" value="SecEffector_AnkRepeat"/>
</dbReference>
<feature type="domain" description="N-acetyltransferase" evidence="1">
    <location>
        <begin position="554"/>
        <end position="721"/>
    </location>
</feature>
<dbReference type="PANTHER" id="PTHR46586">
    <property type="entry name" value="ANKYRIN REPEAT-CONTAINING PROTEIN"/>
    <property type="match status" value="1"/>
</dbReference>
<comment type="caution">
    <text evidence="2">The sequence shown here is derived from an EMBL/GenBank/DDBJ whole genome shotgun (WGS) entry which is preliminary data.</text>
</comment>
<dbReference type="Pfam" id="PF00583">
    <property type="entry name" value="Acetyltransf_1"/>
    <property type="match status" value="1"/>
</dbReference>